<keyword evidence="3" id="KW-0934">Plastid</keyword>
<sequence length="164" mass="19051">MLDIECFSYLNRALENEMAPILVVATNRGITRIRGTNYRGPHGMPIDFLDRLLIISTQPYTEEEIRQILYIRCEEEDVEMSGDAKLLLTKIGYETSLRYAIHLITAAALACQKRKGKEVDIEDVRRVYELFMDVKRSTQFMMDYQHQFMFNEIPEVNDGSAMAE</sequence>
<evidence type="ECO:0000256" key="4">
    <source>
        <dbReference type="ARBA" id="ARBA00022741"/>
    </source>
</evidence>
<keyword evidence="9" id="KW-0805">Transcription regulation</keyword>
<name>A0A8T2Q4Z8_CERRI</name>
<evidence type="ECO:0000256" key="9">
    <source>
        <dbReference type="RuleBase" id="RU363048"/>
    </source>
</evidence>
<evidence type="ECO:0000259" key="11">
    <source>
        <dbReference type="Pfam" id="PF17856"/>
    </source>
</evidence>
<dbReference type="OMA" id="QINCKVA"/>
<dbReference type="Gene3D" id="3.40.50.300">
    <property type="entry name" value="P-loop containing nucleotide triphosphate hydrolases"/>
    <property type="match status" value="1"/>
</dbReference>
<evidence type="ECO:0000256" key="6">
    <source>
        <dbReference type="ARBA" id="ARBA00022806"/>
    </source>
</evidence>
<dbReference type="FunFam" id="1.10.8.60:FF:000010">
    <property type="entry name" value="RuvB-like helicase"/>
    <property type="match status" value="1"/>
</dbReference>
<evidence type="ECO:0000259" key="10">
    <source>
        <dbReference type="Pfam" id="PF06068"/>
    </source>
</evidence>
<evidence type="ECO:0000313" key="12">
    <source>
        <dbReference type="EMBL" id="KAH7278992.1"/>
    </source>
</evidence>
<dbReference type="EC" id="3.6.4.12" evidence="9"/>
<keyword evidence="3" id="KW-0150">Chloroplast</keyword>
<gene>
    <name evidence="12" type="ORF">KP509_38G068500</name>
</gene>
<dbReference type="GO" id="GO:0016787">
    <property type="term" value="F:hydrolase activity"/>
    <property type="evidence" value="ECO:0007669"/>
    <property type="project" value="UniProtKB-KW"/>
</dbReference>
<keyword evidence="8 9" id="KW-0539">Nucleus</keyword>
<dbReference type="Proteomes" id="UP000825935">
    <property type="component" value="Chromosome 38"/>
</dbReference>
<comment type="similarity">
    <text evidence="2 9">Belongs to the RuvB family.</text>
</comment>
<dbReference type="InterPro" id="IPR027417">
    <property type="entry name" value="P-loop_NTPase"/>
</dbReference>
<evidence type="ECO:0000313" key="13">
    <source>
        <dbReference type="Proteomes" id="UP000825935"/>
    </source>
</evidence>
<comment type="subcellular location">
    <subcellularLocation>
        <location evidence="1">Nucleus</location>
    </subcellularLocation>
</comment>
<dbReference type="GO" id="GO:0005524">
    <property type="term" value="F:ATP binding"/>
    <property type="evidence" value="ECO:0007669"/>
    <property type="project" value="UniProtKB-KW"/>
</dbReference>
<dbReference type="Gene3D" id="1.10.8.60">
    <property type="match status" value="1"/>
</dbReference>
<dbReference type="GO" id="GO:0003678">
    <property type="term" value="F:DNA helicase activity"/>
    <property type="evidence" value="ECO:0007669"/>
    <property type="project" value="UniProtKB-EC"/>
</dbReference>
<feature type="domain" description="TIP49 P-loop" evidence="10">
    <location>
        <begin position="1"/>
        <end position="63"/>
    </location>
</feature>
<comment type="catalytic activity">
    <reaction evidence="9">
        <text>ATP + H2O = ADP + phosphate + H(+)</text>
        <dbReference type="Rhea" id="RHEA:13065"/>
        <dbReference type="ChEBI" id="CHEBI:15377"/>
        <dbReference type="ChEBI" id="CHEBI:15378"/>
        <dbReference type="ChEBI" id="CHEBI:30616"/>
        <dbReference type="ChEBI" id="CHEBI:43474"/>
        <dbReference type="ChEBI" id="CHEBI:456216"/>
        <dbReference type="EC" id="3.6.4.12"/>
    </reaction>
</comment>
<dbReference type="PANTHER" id="PTHR11093">
    <property type="entry name" value="RUVB-RELATED REPTIN AND PONTIN"/>
    <property type="match status" value="1"/>
</dbReference>
<proteinExistence type="inferred from homology"/>
<protein>
    <recommendedName>
        <fullName evidence="9">RuvB-like helicase</fullName>
        <ecNumber evidence="9">3.6.4.12</ecNumber>
    </recommendedName>
</protein>
<keyword evidence="7 9" id="KW-0067">ATP-binding</keyword>
<keyword evidence="13" id="KW-1185">Reference proteome</keyword>
<dbReference type="InterPro" id="IPR041048">
    <property type="entry name" value="RuvB-like_C"/>
</dbReference>
<evidence type="ECO:0000256" key="5">
    <source>
        <dbReference type="ARBA" id="ARBA00022801"/>
    </source>
</evidence>
<organism evidence="12 13">
    <name type="scientific">Ceratopteris richardii</name>
    <name type="common">Triangle waterfern</name>
    <dbReference type="NCBI Taxonomy" id="49495"/>
    <lineage>
        <taxon>Eukaryota</taxon>
        <taxon>Viridiplantae</taxon>
        <taxon>Streptophyta</taxon>
        <taxon>Embryophyta</taxon>
        <taxon>Tracheophyta</taxon>
        <taxon>Polypodiopsida</taxon>
        <taxon>Polypodiidae</taxon>
        <taxon>Polypodiales</taxon>
        <taxon>Pteridineae</taxon>
        <taxon>Pteridaceae</taxon>
        <taxon>Parkerioideae</taxon>
        <taxon>Ceratopteris</taxon>
    </lineage>
</organism>
<dbReference type="EMBL" id="CM035443">
    <property type="protein sequence ID" value="KAH7278992.1"/>
    <property type="molecule type" value="Genomic_DNA"/>
</dbReference>
<dbReference type="SUPFAM" id="SSF52540">
    <property type="entry name" value="P-loop containing nucleoside triphosphate hydrolases"/>
    <property type="match status" value="1"/>
</dbReference>
<dbReference type="OrthoDB" id="10060499at2759"/>
<dbReference type="GO" id="GO:0005634">
    <property type="term" value="C:nucleus"/>
    <property type="evidence" value="ECO:0007669"/>
    <property type="project" value="UniProtKB-SubCell"/>
</dbReference>
<dbReference type="InterPro" id="IPR027238">
    <property type="entry name" value="RuvB-like"/>
</dbReference>
<keyword evidence="6 9" id="KW-0347">Helicase</keyword>
<evidence type="ECO:0000256" key="2">
    <source>
        <dbReference type="ARBA" id="ARBA00007519"/>
    </source>
</evidence>
<feature type="domain" description="RuvB-like AAA-lid" evidence="11">
    <location>
        <begin position="68"/>
        <end position="133"/>
    </location>
</feature>
<keyword evidence="4 9" id="KW-0547">Nucleotide-binding</keyword>
<dbReference type="Pfam" id="PF06068">
    <property type="entry name" value="TIP49"/>
    <property type="match status" value="1"/>
</dbReference>
<keyword evidence="9" id="KW-0804">Transcription</keyword>
<dbReference type="Pfam" id="PF17856">
    <property type="entry name" value="TIP49_C"/>
    <property type="match status" value="1"/>
</dbReference>
<evidence type="ECO:0000256" key="8">
    <source>
        <dbReference type="ARBA" id="ARBA00023242"/>
    </source>
</evidence>
<dbReference type="AlphaFoldDB" id="A0A8T2Q4Z8"/>
<evidence type="ECO:0000256" key="7">
    <source>
        <dbReference type="ARBA" id="ARBA00022840"/>
    </source>
</evidence>
<comment type="caution">
    <text evidence="12">The sequence shown here is derived from an EMBL/GenBank/DDBJ whole genome shotgun (WGS) entry which is preliminary data.</text>
</comment>
<keyword evidence="5 9" id="KW-0378">Hydrolase</keyword>
<evidence type="ECO:0000256" key="3">
    <source>
        <dbReference type="ARBA" id="ARBA00022528"/>
    </source>
</evidence>
<evidence type="ECO:0000256" key="1">
    <source>
        <dbReference type="ARBA" id="ARBA00004123"/>
    </source>
</evidence>
<reference evidence="12" key="1">
    <citation type="submission" date="2021-08" db="EMBL/GenBank/DDBJ databases">
        <title>WGS assembly of Ceratopteris richardii.</title>
        <authorList>
            <person name="Marchant D.B."/>
            <person name="Chen G."/>
            <person name="Jenkins J."/>
            <person name="Shu S."/>
            <person name="Leebens-Mack J."/>
            <person name="Grimwood J."/>
            <person name="Schmutz J."/>
            <person name="Soltis P."/>
            <person name="Soltis D."/>
            <person name="Chen Z.-H."/>
        </authorList>
    </citation>
    <scope>NUCLEOTIDE SEQUENCE</scope>
    <source>
        <strain evidence="12">Whitten #5841</strain>
        <tissue evidence="12">Leaf</tissue>
    </source>
</reference>
<dbReference type="InterPro" id="IPR010339">
    <property type="entry name" value="TIP49_P-loop"/>
</dbReference>
<accession>A0A8T2Q4Z8</accession>